<dbReference type="NCBIfam" id="TIGR00196">
    <property type="entry name" value="yjeF_cterm"/>
    <property type="match status" value="1"/>
</dbReference>
<protein>
    <recommendedName>
        <fullName evidence="19">Bifunctional NAD(P)H-hydrate repair enzyme</fullName>
    </recommendedName>
    <alternativeName>
        <fullName evidence="19">Nicotinamide nucleotide repair protein</fullName>
    </alternativeName>
    <domain>
        <recommendedName>
            <fullName evidence="19">ADP-dependent (S)-NAD(P)H-hydrate dehydratase</fullName>
            <ecNumber evidence="19">4.2.1.136</ecNumber>
        </recommendedName>
        <alternativeName>
            <fullName evidence="19">ADP-dependent NAD(P)HX dehydratase</fullName>
        </alternativeName>
    </domain>
    <domain>
        <recommendedName>
            <fullName evidence="19">NAD(P)H-hydrate epimerase</fullName>
            <ecNumber evidence="19">5.1.99.6</ecNumber>
        </recommendedName>
    </domain>
</protein>
<dbReference type="GO" id="GO:0046872">
    <property type="term" value="F:metal ion binding"/>
    <property type="evidence" value="ECO:0007669"/>
    <property type="project" value="UniProtKB-UniRule"/>
</dbReference>
<name>A0A175VE65_AEREN</name>
<comment type="similarity">
    <text evidence="18">Belongs to the NnrE/AIBP family.</text>
</comment>
<dbReference type="InterPro" id="IPR036652">
    <property type="entry name" value="YjeF_N_dom_sf"/>
</dbReference>
<comment type="subunit">
    <text evidence="17">Homotetramer.</text>
</comment>
<evidence type="ECO:0000256" key="5">
    <source>
        <dbReference type="ARBA" id="ARBA00022723"/>
    </source>
</evidence>
<evidence type="ECO:0000256" key="19">
    <source>
        <dbReference type="PIRNR" id="PIRNR017184"/>
    </source>
</evidence>
<feature type="binding site" evidence="17">
    <location>
        <position position="275"/>
    </location>
    <ligand>
        <name>(6S)-NADPHX</name>
        <dbReference type="ChEBI" id="CHEBI:64076"/>
    </ligand>
</feature>
<evidence type="ECO:0000259" key="21">
    <source>
        <dbReference type="PROSITE" id="PS51385"/>
    </source>
</evidence>
<dbReference type="PIRSF" id="PIRSF017184">
    <property type="entry name" value="Nnr"/>
    <property type="match status" value="1"/>
</dbReference>
<dbReference type="AlphaFoldDB" id="A0A175VE65"/>
<dbReference type="InterPro" id="IPR000631">
    <property type="entry name" value="CARKD"/>
</dbReference>
<comment type="similarity">
    <text evidence="3 19">In the N-terminal section; belongs to the NnrE/AIBP family.</text>
</comment>
<feature type="binding site" evidence="18">
    <location>
        <begin position="75"/>
        <end position="79"/>
    </location>
    <ligand>
        <name>(6S)-NADPHX</name>
        <dbReference type="ChEBI" id="CHEBI:64076"/>
    </ligand>
</feature>
<feature type="domain" description="YjeF N-terminal" evidence="21">
    <location>
        <begin position="27"/>
        <end position="232"/>
    </location>
</feature>
<evidence type="ECO:0000256" key="17">
    <source>
        <dbReference type="HAMAP-Rule" id="MF_01965"/>
    </source>
</evidence>
<evidence type="ECO:0000256" key="10">
    <source>
        <dbReference type="ARBA" id="ARBA00023027"/>
    </source>
</evidence>
<dbReference type="PANTHER" id="PTHR12592:SF0">
    <property type="entry name" value="ATP-DEPENDENT (S)-NAD(P)H-HYDRATE DEHYDRATASE"/>
    <property type="match status" value="1"/>
</dbReference>
<evidence type="ECO:0000256" key="15">
    <source>
        <dbReference type="ARBA" id="ARBA00048238"/>
    </source>
</evidence>
<dbReference type="HAMAP" id="MF_01966">
    <property type="entry name" value="NADHX_epimerase"/>
    <property type="match status" value="1"/>
</dbReference>
<dbReference type="InterPro" id="IPR030677">
    <property type="entry name" value="Nnr"/>
</dbReference>
<organism evidence="22 23">
    <name type="scientific">Aeromonas enteropelogenes</name>
    <name type="common">Aeromonas trota</name>
    <dbReference type="NCBI Taxonomy" id="29489"/>
    <lineage>
        <taxon>Bacteria</taxon>
        <taxon>Pseudomonadati</taxon>
        <taxon>Pseudomonadota</taxon>
        <taxon>Gammaproteobacteria</taxon>
        <taxon>Aeromonadales</taxon>
        <taxon>Aeromonadaceae</taxon>
        <taxon>Aeromonas</taxon>
    </lineage>
</organism>
<evidence type="ECO:0000313" key="22">
    <source>
        <dbReference type="EMBL" id="KXU78986.1"/>
    </source>
</evidence>
<keyword evidence="7 17" id="KW-0067">ATP-binding</keyword>
<dbReference type="SUPFAM" id="SSF53613">
    <property type="entry name" value="Ribokinase-like"/>
    <property type="match status" value="1"/>
</dbReference>
<dbReference type="Gene3D" id="3.40.50.10260">
    <property type="entry name" value="YjeF N-terminal domain"/>
    <property type="match status" value="1"/>
</dbReference>
<dbReference type="CDD" id="cd01171">
    <property type="entry name" value="YXKO-related"/>
    <property type="match status" value="1"/>
</dbReference>
<keyword evidence="11 18" id="KW-0413">Isomerase</keyword>
<dbReference type="InterPro" id="IPR029056">
    <property type="entry name" value="Ribokinase-like"/>
</dbReference>
<feature type="binding site" evidence="17">
    <location>
        <position position="375"/>
    </location>
    <ligand>
        <name>(6S)-NADPHX</name>
        <dbReference type="ChEBI" id="CHEBI:64076"/>
    </ligand>
</feature>
<dbReference type="SUPFAM" id="SSF64153">
    <property type="entry name" value="YjeF N-terminal domain-like"/>
    <property type="match status" value="1"/>
</dbReference>
<feature type="binding site" evidence="18">
    <location>
        <position position="178"/>
    </location>
    <ligand>
        <name>K(+)</name>
        <dbReference type="ChEBI" id="CHEBI:29103"/>
    </ligand>
</feature>
<dbReference type="PROSITE" id="PS51385">
    <property type="entry name" value="YJEF_N"/>
    <property type="match status" value="1"/>
</dbReference>
<evidence type="ECO:0000256" key="16">
    <source>
        <dbReference type="ARBA" id="ARBA00049209"/>
    </source>
</evidence>
<evidence type="ECO:0000256" key="18">
    <source>
        <dbReference type="HAMAP-Rule" id="MF_01966"/>
    </source>
</evidence>
<dbReference type="InterPro" id="IPR004443">
    <property type="entry name" value="YjeF_N_dom"/>
</dbReference>
<dbReference type="Proteomes" id="UP000078435">
    <property type="component" value="Unassembled WGS sequence"/>
</dbReference>
<reference evidence="22 23" key="1">
    <citation type="submission" date="2016-02" db="EMBL/GenBank/DDBJ databases">
        <title>Draft genome sequence of Aeromonas trota strain 1999lcr isolated from cerebrospinal fluid (CSF).</title>
        <authorList>
            <person name="Dallagassa C.B."/>
            <person name="Prediger K.C."/>
            <person name="Weiss V.A."/>
            <person name="Assis F.E."/>
            <person name="Baura V."/>
            <person name="Cruz L.M."/>
            <person name="Souza E.M."/>
            <person name="Pedrosa F.O."/>
            <person name="Fadel-Picheth C.M."/>
        </authorList>
    </citation>
    <scope>NUCLEOTIDE SEQUENCE [LARGE SCALE GENOMIC DNA]</scope>
    <source>
        <strain evidence="22 23">1999lcr</strain>
    </source>
</reference>
<comment type="cofactor">
    <cofactor evidence="18 19">
        <name>K(+)</name>
        <dbReference type="ChEBI" id="CHEBI:29103"/>
    </cofactor>
    <text evidence="18 19">Binds 1 potassium ion per subunit.</text>
</comment>
<proteinExistence type="inferred from homology"/>
<dbReference type="GO" id="GO:0052856">
    <property type="term" value="F:NAD(P)HX epimerase activity"/>
    <property type="evidence" value="ECO:0007669"/>
    <property type="project" value="UniProtKB-UniRule"/>
</dbReference>
<evidence type="ECO:0000256" key="7">
    <source>
        <dbReference type="ARBA" id="ARBA00022840"/>
    </source>
</evidence>
<evidence type="ECO:0000256" key="9">
    <source>
        <dbReference type="ARBA" id="ARBA00022958"/>
    </source>
</evidence>
<evidence type="ECO:0000256" key="11">
    <source>
        <dbReference type="ARBA" id="ARBA00023235"/>
    </source>
</evidence>
<keyword evidence="13" id="KW-0511">Multifunctional enzyme</keyword>
<comment type="cofactor">
    <cofactor evidence="17">
        <name>Mg(2+)</name>
        <dbReference type="ChEBI" id="CHEBI:18420"/>
    </cofactor>
</comment>
<evidence type="ECO:0000256" key="12">
    <source>
        <dbReference type="ARBA" id="ARBA00023239"/>
    </source>
</evidence>
<dbReference type="GO" id="GO:0005524">
    <property type="term" value="F:ATP binding"/>
    <property type="evidence" value="ECO:0007669"/>
    <property type="project" value="UniProtKB-UniRule"/>
</dbReference>
<dbReference type="EC" id="4.2.1.136" evidence="19"/>
<comment type="caution">
    <text evidence="18">Lacks conserved residue(s) required for the propagation of feature annotation.</text>
</comment>
<evidence type="ECO:0000256" key="14">
    <source>
        <dbReference type="ARBA" id="ARBA00025153"/>
    </source>
</evidence>
<dbReference type="GO" id="GO:0046496">
    <property type="term" value="P:nicotinamide nucleotide metabolic process"/>
    <property type="evidence" value="ECO:0007669"/>
    <property type="project" value="UniProtKB-UniRule"/>
</dbReference>
<keyword evidence="5 18" id="KW-0479">Metal-binding</keyword>
<comment type="function">
    <text evidence="14 19">Bifunctional enzyme that catalyzes the epimerization of the S- and R-forms of NAD(P)HX and the dehydration of the S-form of NAD(P)HX at the expense of ADP, which is converted to AMP. This allows the repair of both epimers of NAD(P)HX, a damaged form of NAD(P)H that is a result of enzymatic or heat-dependent hydration.</text>
</comment>
<evidence type="ECO:0000256" key="3">
    <source>
        <dbReference type="ARBA" id="ARBA00006001"/>
    </source>
</evidence>
<comment type="caution">
    <text evidence="22">The sequence shown here is derived from an EMBL/GenBank/DDBJ whole genome shotgun (WGS) entry which is preliminary data.</text>
</comment>
<dbReference type="EC" id="5.1.99.6" evidence="19"/>
<comment type="catalytic activity">
    <reaction evidence="1 18 19">
        <text>(6R)-NADHX = (6S)-NADHX</text>
        <dbReference type="Rhea" id="RHEA:32215"/>
        <dbReference type="ChEBI" id="CHEBI:64074"/>
        <dbReference type="ChEBI" id="CHEBI:64075"/>
        <dbReference type="EC" id="5.1.99.6"/>
    </reaction>
</comment>
<dbReference type="Gene3D" id="3.40.1190.20">
    <property type="match status" value="1"/>
</dbReference>
<evidence type="ECO:0000256" key="6">
    <source>
        <dbReference type="ARBA" id="ARBA00022741"/>
    </source>
</evidence>
<evidence type="ECO:0000256" key="4">
    <source>
        <dbReference type="ARBA" id="ARBA00009524"/>
    </source>
</evidence>
<dbReference type="GO" id="GO:0052855">
    <property type="term" value="F:ADP-dependent NAD(P)H-hydrate dehydratase activity"/>
    <property type="evidence" value="ECO:0007669"/>
    <property type="project" value="UniProtKB-UniRule"/>
</dbReference>
<comment type="similarity">
    <text evidence="4 19">In the C-terminal section; belongs to the NnrD/CARKD family.</text>
</comment>
<evidence type="ECO:0000259" key="20">
    <source>
        <dbReference type="PROSITE" id="PS51383"/>
    </source>
</evidence>
<keyword evidence="10 17" id="KW-0520">NAD</keyword>
<dbReference type="NCBIfam" id="TIGR00197">
    <property type="entry name" value="yjeF_nterm"/>
    <property type="match status" value="1"/>
</dbReference>
<dbReference type="Pfam" id="PF01256">
    <property type="entry name" value="Carb_kinase"/>
    <property type="match status" value="1"/>
</dbReference>
<keyword evidence="9 18" id="KW-0630">Potassium</keyword>
<dbReference type="RefSeq" id="WP_061477110.1">
    <property type="nucleotide sequence ID" value="NZ_JMGO02000013.1"/>
</dbReference>
<dbReference type="GO" id="GO:0110051">
    <property type="term" value="P:metabolite repair"/>
    <property type="evidence" value="ECO:0007669"/>
    <property type="project" value="TreeGrafter"/>
</dbReference>
<evidence type="ECO:0000256" key="13">
    <source>
        <dbReference type="ARBA" id="ARBA00023268"/>
    </source>
</evidence>
<evidence type="ECO:0000313" key="23">
    <source>
        <dbReference type="Proteomes" id="UP000078435"/>
    </source>
</evidence>
<feature type="binding site" evidence="17">
    <location>
        <position position="329"/>
    </location>
    <ligand>
        <name>(6S)-NADPHX</name>
        <dbReference type="ChEBI" id="CHEBI:64076"/>
    </ligand>
</feature>
<accession>A0A175VE65</accession>
<feature type="domain" description="YjeF C-terminal" evidence="20">
    <location>
        <begin position="240"/>
        <end position="499"/>
    </location>
</feature>
<gene>
    <name evidence="17" type="primary">nnrD</name>
    <name evidence="18" type="synonym">nnrE</name>
    <name evidence="22" type="ORF">LCR_01515</name>
</gene>
<feature type="binding site" evidence="17">
    <location>
        <position position="440"/>
    </location>
    <ligand>
        <name>AMP</name>
        <dbReference type="ChEBI" id="CHEBI:456215"/>
    </ligand>
</feature>
<evidence type="ECO:0000256" key="8">
    <source>
        <dbReference type="ARBA" id="ARBA00022857"/>
    </source>
</evidence>
<evidence type="ECO:0000256" key="2">
    <source>
        <dbReference type="ARBA" id="ARBA00000909"/>
    </source>
</evidence>
<feature type="binding site" evidence="18">
    <location>
        <position position="175"/>
    </location>
    <ligand>
        <name>(6S)-NADPHX</name>
        <dbReference type="ChEBI" id="CHEBI:64076"/>
    </ligand>
</feature>
<comment type="similarity">
    <text evidence="17">Belongs to the NnrD/CARKD family.</text>
</comment>
<feature type="binding site" evidence="18">
    <location>
        <begin position="146"/>
        <end position="152"/>
    </location>
    <ligand>
        <name>(6S)-NADPHX</name>
        <dbReference type="ChEBI" id="CHEBI:64076"/>
    </ligand>
</feature>
<feature type="binding site" evidence="17">
    <location>
        <begin position="412"/>
        <end position="416"/>
    </location>
    <ligand>
        <name>AMP</name>
        <dbReference type="ChEBI" id="CHEBI:456215"/>
    </ligand>
</feature>
<evidence type="ECO:0000256" key="1">
    <source>
        <dbReference type="ARBA" id="ARBA00000013"/>
    </source>
</evidence>
<comment type="catalytic activity">
    <reaction evidence="16 17 19">
        <text>(6S)-NADPHX + ADP = AMP + phosphate + NADPH + H(+)</text>
        <dbReference type="Rhea" id="RHEA:32235"/>
        <dbReference type="ChEBI" id="CHEBI:15378"/>
        <dbReference type="ChEBI" id="CHEBI:43474"/>
        <dbReference type="ChEBI" id="CHEBI:57783"/>
        <dbReference type="ChEBI" id="CHEBI:64076"/>
        <dbReference type="ChEBI" id="CHEBI:456215"/>
        <dbReference type="ChEBI" id="CHEBI:456216"/>
        <dbReference type="EC" id="4.2.1.136"/>
    </reaction>
</comment>
<feature type="binding site" evidence="18">
    <location>
        <position position="76"/>
    </location>
    <ligand>
        <name>K(+)</name>
        <dbReference type="ChEBI" id="CHEBI:29103"/>
    </ligand>
</feature>
<comment type="function">
    <text evidence="18">Catalyzes the epimerization of the S- and R-forms of NAD(P)HX, a damaged form of NAD(P)H that is a result of enzymatic or heat-dependent hydration. This is a prerequisite for the S-specific NAD(P)H-hydrate dehydratase to allow the repair of both epimers of NAD(P)HX.</text>
</comment>
<dbReference type="OrthoDB" id="9806925at2"/>
<dbReference type="PANTHER" id="PTHR12592">
    <property type="entry name" value="ATP-DEPENDENT (S)-NAD(P)H-HYDRATE DEHYDRATASE FAMILY MEMBER"/>
    <property type="match status" value="1"/>
</dbReference>
<dbReference type="PROSITE" id="PS51383">
    <property type="entry name" value="YJEF_C_3"/>
    <property type="match status" value="1"/>
</dbReference>
<keyword evidence="12 17" id="KW-0456">Lyase</keyword>
<feature type="binding site" evidence="17">
    <location>
        <position position="441"/>
    </location>
    <ligand>
        <name>(6S)-NADPHX</name>
        <dbReference type="ChEBI" id="CHEBI:64076"/>
    </ligand>
</feature>
<sequence length="503" mass="53239">MVQVIGDAECKKEADSLSQGLWRTEQIRAREQEWARREGQPLYVLMERAGAALFTHATRHWPEYRNWWIFTGPGNNGGDGYVLARLARQHGLMPVVIAARDPAQLKGDARVAAEAWLACGGKVWLTEDPVLASLPPPDLVIDALLGTGVSTHLAPLLTKIVATINGLGVPVLAVDLPSGLNGDTGRAMGAVVRATRTLTFIGIKQGMLTGDGVDCVGRLECDDLGVMPDERVPPSAWRLDYPALKSQLVPRLRSAHKGMNGKVLLVGGNRAMQGAILLAARACLRTGAGLVRVCQHPVHPPVSLSQPELMGGDEADDGGWASVGVIGPGLGLDEWARTRFEQALTSKIPLVLDADGLNWLAQAPRHQDNWVLTPHPGEAARLLGCSIAEIESDRFAAVRALQQRYGGVVLLKGAGTLIADDEGIALCCEGNPGMASGGMGDLLSGIIAALLAQGWSATMAARLGVVIHGEAADLAAADGERGMLASDLLPWIRKLVNPDTITS</sequence>
<feature type="binding site" evidence="18">
    <location>
        <position position="142"/>
    </location>
    <ligand>
        <name>K(+)</name>
        <dbReference type="ChEBI" id="CHEBI:29103"/>
    </ligand>
</feature>
<keyword evidence="8 17" id="KW-0521">NADP</keyword>
<dbReference type="STRING" id="29489.VL01_08030"/>
<dbReference type="Pfam" id="PF03853">
    <property type="entry name" value="YjeF_N"/>
    <property type="match status" value="1"/>
</dbReference>
<keyword evidence="6 17" id="KW-0547">Nucleotide-binding</keyword>
<dbReference type="HAMAP" id="MF_01965">
    <property type="entry name" value="NADHX_dehydratase"/>
    <property type="match status" value="1"/>
</dbReference>
<comment type="catalytic activity">
    <reaction evidence="2 18 19">
        <text>(6R)-NADPHX = (6S)-NADPHX</text>
        <dbReference type="Rhea" id="RHEA:32227"/>
        <dbReference type="ChEBI" id="CHEBI:64076"/>
        <dbReference type="ChEBI" id="CHEBI:64077"/>
        <dbReference type="EC" id="5.1.99.6"/>
    </reaction>
</comment>
<comment type="function">
    <text evidence="17">Catalyzes the dehydration of the S-form of NAD(P)HX at the expense of ADP, which is converted to AMP. Together with NAD(P)HX epimerase, which catalyzes the epimerization of the S- and R-forms, the enzyme allows the repair of both epimers of NAD(P)HX, a damaged form of NAD(P)H that is a result of enzymatic or heat-dependent hydration.</text>
</comment>
<comment type="catalytic activity">
    <reaction evidence="15 17 19">
        <text>(6S)-NADHX + ADP = AMP + phosphate + NADH + H(+)</text>
        <dbReference type="Rhea" id="RHEA:32223"/>
        <dbReference type="ChEBI" id="CHEBI:15378"/>
        <dbReference type="ChEBI" id="CHEBI:43474"/>
        <dbReference type="ChEBI" id="CHEBI:57945"/>
        <dbReference type="ChEBI" id="CHEBI:64074"/>
        <dbReference type="ChEBI" id="CHEBI:456215"/>
        <dbReference type="ChEBI" id="CHEBI:456216"/>
        <dbReference type="EC" id="4.2.1.136"/>
    </reaction>
</comment>
<dbReference type="EMBL" id="JMGO02000013">
    <property type="protein sequence ID" value="KXU78986.1"/>
    <property type="molecule type" value="Genomic_DNA"/>
</dbReference>